<keyword evidence="1" id="KW-0812">Transmembrane</keyword>
<dbReference type="Gene3D" id="1.20.140.150">
    <property type="match status" value="1"/>
</dbReference>
<dbReference type="GO" id="GO:0005886">
    <property type="term" value="C:plasma membrane"/>
    <property type="evidence" value="ECO:0007669"/>
    <property type="project" value="InterPro"/>
</dbReference>
<organism evidence="2 3">
    <name type="scientific">Choiromyces venosus 120613-1</name>
    <dbReference type="NCBI Taxonomy" id="1336337"/>
    <lineage>
        <taxon>Eukaryota</taxon>
        <taxon>Fungi</taxon>
        <taxon>Dikarya</taxon>
        <taxon>Ascomycota</taxon>
        <taxon>Pezizomycotina</taxon>
        <taxon>Pezizomycetes</taxon>
        <taxon>Pezizales</taxon>
        <taxon>Tuberaceae</taxon>
        <taxon>Choiromyces</taxon>
    </lineage>
</organism>
<keyword evidence="3" id="KW-1185">Reference proteome</keyword>
<keyword evidence="1" id="KW-0472">Membrane</keyword>
<dbReference type="OrthoDB" id="2327445at2759"/>
<evidence type="ECO:0000313" key="2">
    <source>
        <dbReference type="EMBL" id="RPB00494.1"/>
    </source>
</evidence>
<feature type="transmembrane region" description="Helical" evidence="1">
    <location>
        <begin position="154"/>
        <end position="181"/>
    </location>
</feature>
<dbReference type="GO" id="GO:0051285">
    <property type="term" value="C:cell cortex of cell tip"/>
    <property type="evidence" value="ECO:0007669"/>
    <property type="project" value="TreeGrafter"/>
</dbReference>
<proteinExistence type="predicted"/>
<dbReference type="PANTHER" id="PTHR28019:SF2">
    <property type="entry name" value="CELL MEMBRANE PROTEIN YLR413W-RELATED"/>
    <property type="match status" value="1"/>
</dbReference>
<reference evidence="2 3" key="1">
    <citation type="journal article" date="2018" name="Nat. Ecol. Evol.">
        <title>Pezizomycetes genomes reveal the molecular basis of ectomycorrhizal truffle lifestyle.</title>
        <authorList>
            <person name="Murat C."/>
            <person name="Payen T."/>
            <person name="Noel B."/>
            <person name="Kuo A."/>
            <person name="Morin E."/>
            <person name="Chen J."/>
            <person name="Kohler A."/>
            <person name="Krizsan K."/>
            <person name="Balestrini R."/>
            <person name="Da Silva C."/>
            <person name="Montanini B."/>
            <person name="Hainaut M."/>
            <person name="Levati E."/>
            <person name="Barry K.W."/>
            <person name="Belfiori B."/>
            <person name="Cichocki N."/>
            <person name="Clum A."/>
            <person name="Dockter R.B."/>
            <person name="Fauchery L."/>
            <person name="Guy J."/>
            <person name="Iotti M."/>
            <person name="Le Tacon F."/>
            <person name="Lindquist E.A."/>
            <person name="Lipzen A."/>
            <person name="Malagnac F."/>
            <person name="Mello A."/>
            <person name="Molinier V."/>
            <person name="Miyauchi S."/>
            <person name="Poulain J."/>
            <person name="Riccioni C."/>
            <person name="Rubini A."/>
            <person name="Sitrit Y."/>
            <person name="Splivallo R."/>
            <person name="Traeger S."/>
            <person name="Wang M."/>
            <person name="Zifcakova L."/>
            <person name="Wipf D."/>
            <person name="Zambonelli A."/>
            <person name="Paolocci F."/>
            <person name="Nowrousian M."/>
            <person name="Ottonello S."/>
            <person name="Baldrian P."/>
            <person name="Spatafora J.W."/>
            <person name="Henrissat B."/>
            <person name="Nagy L.G."/>
            <person name="Aury J.M."/>
            <person name="Wincker P."/>
            <person name="Grigoriev I.V."/>
            <person name="Bonfante P."/>
            <person name="Martin F.M."/>
        </authorList>
    </citation>
    <scope>NUCLEOTIDE SEQUENCE [LARGE SCALE GENOMIC DNA]</scope>
    <source>
        <strain evidence="2 3">120613-1</strain>
    </source>
</reference>
<dbReference type="InterPro" id="IPR052413">
    <property type="entry name" value="SUR7_domain"/>
</dbReference>
<dbReference type="PANTHER" id="PTHR28019">
    <property type="entry name" value="CELL MEMBRANE PROTEIN YLR413W-RELATED"/>
    <property type="match status" value="1"/>
</dbReference>
<evidence type="ECO:0008006" key="4">
    <source>
        <dbReference type="Google" id="ProtNLM"/>
    </source>
</evidence>
<evidence type="ECO:0000313" key="3">
    <source>
        <dbReference type="Proteomes" id="UP000276215"/>
    </source>
</evidence>
<sequence>MFRLYLPLLQPPLTILVLFTLSSFLLHILVLIGSTSNSPFLRSLYFLRLQDQSHTPGVSQFFQVGLWNHCEGSEGKVSGCDAPKEFWWFDPMEEMVEGLFGGVGVPISDAVYSTINKARRASYCVFIFYFLALIFSVFTLVIDVTPSKGRWSPILSIFTSSFSAVYSTIATAISTALYCLYRNFFEDLDEIHIKGTLGRNMFVVMWAASIVSIAGSLLRVMCGCWNPERIRDGRGGEWVKIVRRLYMPRFDPV</sequence>
<accession>A0A3N4JQ97</accession>
<feature type="transmembrane region" description="Helical" evidence="1">
    <location>
        <begin position="123"/>
        <end position="142"/>
    </location>
</feature>
<dbReference type="Proteomes" id="UP000276215">
    <property type="component" value="Unassembled WGS sequence"/>
</dbReference>
<gene>
    <name evidence="2" type="ORF">L873DRAFT_770400</name>
</gene>
<name>A0A3N4JQ97_9PEZI</name>
<dbReference type="EMBL" id="ML120379">
    <property type="protein sequence ID" value="RPB00494.1"/>
    <property type="molecule type" value="Genomic_DNA"/>
</dbReference>
<dbReference type="AlphaFoldDB" id="A0A3N4JQ97"/>
<feature type="transmembrane region" description="Helical" evidence="1">
    <location>
        <begin position="202"/>
        <end position="221"/>
    </location>
</feature>
<keyword evidence="1" id="KW-1133">Transmembrane helix</keyword>
<feature type="transmembrane region" description="Helical" evidence="1">
    <location>
        <begin position="12"/>
        <end position="32"/>
    </location>
</feature>
<protein>
    <recommendedName>
        <fullName evidence="4">SUR7-domain-containing protein</fullName>
    </recommendedName>
</protein>
<dbReference type="GO" id="GO:0031505">
    <property type="term" value="P:fungal-type cell wall organization"/>
    <property type="evidence" value="ECO:0007669"/>
    <property type="project" value="TreeGrafter"/>
</dbReference>
<dbReference type="STRING" id="1336337.A0A3N4JQ97"/>
<dbReference type="InterPro" id="IPR009571">
    <property type="entry name" value="SUR7/Rim9-like_fungi"/>
</dbReference>
<evidence type="ECO:0000256" key="1">
    <source>
        <dbReference type="SAM" id="Phobius"/>
    </source>
</evidence>
<dbReference type="Pfam" id="PF06687">
    <property type="entry name" value="SUR7"/>
    <property type="match status" value="1"/>
</dbReference>